<dbReference type="Proteomes" id="UP000298050">
    <property type="component" value="Unassembled WGS sequence"/>
</dbReference>
<evidence type="ECO:0000256" key="8">
    <source>
        <dbReference type="ARBA" id="ARBA00023136"/>
    </source>
</evidence>
<dbReference type="GO" id="GO:0015297">
    <property type="term" value="F:antiporter activity"/>
    <property type="evidence" value="ECO:0007669"/>
    <property type="project" value="UniProtKB-KW"/>
</dbReference>
<keyword evidence="2" id="KW-0813">Transport</keyword>
<sequence length="464" mass="50202">MSPARQARLGRPAVEETHTNSTGSTSRRVWQLAWPTILSNLLLTTIQFSHIKILSGLGTSSVAAVTTGHRVFFLVQAMMMGLSVATTAIVARNWGAGNRPGAEMATWTSMALCVALAALLTIPLLIFPHGVAASFGLDAETTHRAGEFIFWYAIFCVFLSINMILSTALRATGDVITPLWFLFASVVLNVLLAYWLTYGSFGLPRMGIAGTALGGGLAAGITAVLFTLRWWRGKFTLGAVKRWHIDPTITRQIIQIGTPAIIEQGFIQFAMLAFFLILGQYGTEAYAAYGIGISVVSFSLVVAFGFGIATATLVGQQLGAGDPKSAMAAGWRGLRMAIAAMVFFSVLLAIYAEELAGFMIEDPEAVRLTVIFIYLIALSQPVMAIEITLAAALRGAGDTRFPLVNTIIGMIAGRLIPAVIFVVLDMSIYWMFATTLFDFGIKAVLIVHRYRAGHWLYLKLSTQR</sequence>
<evidence type="ECO:0000256" key="11">
    <source>
        <dbReference type="SAM" id="Phobius"/>
    </source>
</evidence>
<evidence type="ECO:0000256" key="4">
    <source>
        <dbReference type="ARBA" id="ARBA00022475"/>
    </source>
</evidence>
<evidence type="ECO:0000313" key="12">
    <source>
        <dbReference type="EMBL" id="TGD74131.1"/>
    </source>
</evidence>
<feature type="transmembrane region" description="Helical" evidence="11">
    <location>
        <begin position="287"/>
        <end position="314"/>
    </location>
</feature>
<feature type="transmembrane region" description="Helical" evidence="11">
    <location>
        <begin position="208"/>
        <end position="231"/>
    </location>
</feature>
<comment type="caution">
    <text evidence="12">The sequence shown here is derived from an EMBL/GenBank/DDBJ whole genome shotgun (WGS) entry which is preliminary data.</text>
</comment>
<evidence type="ECO:0000256" key="1">
    <source>
        <dbReference type="ARBA" id="ARBA00004429"/>
    </source>
</evidence>
<feature type="region of interest" description="Disordered" evidence="10">
    <location>
        <begin position="1"/>
        <end position="22"/>
    </location>
</feature>
<feature type="transmembrane region" description="Helical" evidence="11">
    <location>
        <begin position="104"/>
        <end position="128"/>
    </location>
</feature>
<dbReference type="EMBL" id="SRLE01000006">
    <property type="protein sequence ID" value="TGD74131.1"/>
    <property type="molecule type" value="Genomic_DNA"/>
</dbReference>
<dbReference type="PIRSF" id="PIRSF006603">
    <property type="entry name" value="DinF"/>
    <property type="match status" value="1"/>
</dbReference>
<dbReference type="OrthoDB" id="9806302at2"/>
<evidence type="ECO:0000256" key="10">
    <source>
        <dbReference type="SAM" id="MobiDB-lite"/>
    </source>
</evidence>
<dbReference type="GO" id="GO:0005886">
    <property type="term" value="C:plasma membrane"/>
    <property type="evidence" value="ECO:0007669"/>
    <property type="project" value="UniProtKB-SubCell"/>
</dbReference>
<dbReference type="InterPro" id="IPR050222">
    <property type="entry name" value="MATE_MdtK"/>
</dbReference>
<feature type="transmembrane region" description="Helical" evidence="11">
    <location>
        <begin position="148"/>
        <end position="165"/>
    </location>
</feature>
<comment type="subcellular location">
    <subcellularLocation>
        <location evidence="1">Cell inner membrane</location>
        <topology evidence="1">Multi-pass membrane protein</topology>
    </subcellularLocation>
</comment>
<feature type="transmembrane region" description="Helical" evidence="11">
    <location>
        <begin position="371"/>
        <end position="391"/>
    </location>
</feature>
<dbReference type="PANTHER" id="PTHR43298">
    <property type="entry name" value="MULTIDRUG RESISTANCE PROTEIN NORM-RELATED"/>
    <property type="match status" value="1"/>
</dbReference>
<dbReference type="NCBIfam" id="TIGR00797">
    <property type="entry name" value="matE"/>
    <property type="match status" value="1"/>
</dbReference>
<proteinExistence type="predicted"/>
<feature type="transmembrane region" description="Helical" evidence="11">
    <location>
        <begin position="261"/>
        <end position="281"/>
    </location>
</feature>
<name>A0A4Z0M3Q0_9GAMM</name>
<evidence type="ECO:0000256" key="6">
    <source>
        <dbReference type="ARBA" id="ARBA00022989"/>
    </source>
</evidence>
<keyword evidence="13" id="KW-1185">Reference proteome</keyword>
<evidence type="ECO:0000256" key="2">
    <source>
        <dbReference type="ARBA" id="ARBA00022448"/>
    </source>
</evidence>
<feature type="transmembrane region" description="Helical" evidence="11">
    <location>
        <begin position="32"/>
        <end position="51"/>
    </location>
</feature>
<gene>
    <name evidence="12" type="ORF">E4634_08340</name>
</gene>
<keyword evidence="3" id="KW-0050">Antiport</keyword>
<dbReference type="Pfam" id="PF01554">
    <property type="entry name" value="MatE"/>
    <property type="match status" value="2"/>
</dbReference>
<evidence type="ECO:0000256" key="5">
    <source>
        <dbReference type="ARBA" id="ARBA00022692"/>
    </source>
</evidence>
<keyword evidence="7" id="KW-0406">Ion transport</keyword>
<dbReference type="CDD" id="cd13137">
    <property type="entry name" value="MATE_NorM_like"/>
    <property type="match status" value="1"/>
</dbReference>
<feature type="transmembrane region" description="Helical" evidence="11">
    <location>
        <begin position="71"/>
        <end position="92"/>
    </location>
</feature>
<evidence type="ECO:0000313" key="13">
    <source>
        <dbReference type="Proteomes" id="UP000298050"/>
    </source>
</evidence>
<dbReference type="GO" id="GO:0042910">
    <property type="term" value="F:xenobiotic transmembrane transporter activity"/>
    <property type="evidence" value="ECO:0007669"/>
    <property type="project" value="InterPro"/>
</dbReference>
<evidence type="ECO:0000256" key="3">
    <source>
        <dbReference type="ARBA" id="ARBA00022449"/>
    </source>
</evidence>
<dbReference type="AlphaFoldDB" id="A0A4Z0M3Q0"/>
<keyword evidence="4" id="KW-1003">Cell membrane</keyword>
<accession>A0A4Z0M3Q0</accession>
<keyword evidence="5 11" id="KW-0812">Transmembrane</keyword>
<feature type="transmembrane region" description="Helical" evidence="11">
    <location>
        <begin position="177"/>
        <end position="196"/>
    </location>
</feature>
<dbReference type="GO" id="GO:0006811">
    <property type="term" value="P:monoatomic ion transport"/>
    <property type="evidence" value="ECO:0007669"/>
    <property type="project" value="UniProtKB-KW"/>
</dbReference>
<dbReference type="InterPro" id="IPR002528">
    <property type="entry name" value="MATE_fam"/>
</dbReference>
<evidence type="ECO:0000256" key="7">
    <source>
        <dbReference type="ARBA" id="ARBA00023065"/>
    </source>
</evidence>
<evidence type="ECO:0000256" key="9">
    <source>
        <dbReference type="ARBA" id="ARBA00031636"/>
    </source>
</evidence>
<feature type="transmembrane region" description="Helical" evidence="11">
    <location>
        <begin position="403"/>
        <end position="422"/>
    </location>
</feature>
<organism evidence="12 13">
    <name type="scientific">Mangrovimicrobium sediminis</name>
    <dbReference type="NCBI Taxonomy" id="2562682"/>
    <lineage>
        <taxon>Bacteria</taxon>
        <taxon>Pseudomonadati</taxon>
        <taxon>Pseudomonadota</taxon>
        <taxon>Gammaproteobacteria</taxon>
        <taxon>Cellvibrionales</taxon>
        <taxon>Halieaceae</taxon>
        <taxon>Mangrovimicrobium</taxon>
    </lineage>
</organism>
<reference evidence="12 13" key="1">
    <citation type="submission" date="2019-04" db="EMBL/GenBank/DDBJ databases">
        <title>Taxonomy of novel Haliea sp. from mangrove soil of West Coast of India.</title>
        <authorList>
            <person name="Verma A."/>
            <person name="Kumar P."/>
            <person name="Krishnamurthi S."/>
        </authorList>
    </citation>
    <scope>NUCLEOTIDE SEQUENCE [LARGE SCALE GENOMIC DNA]</scope>
    <source>
        <strain evidence="12 13">SAOS-164</strain>
    </source>
</reference>
<feature type="transmembrane region" description="Helical" evidence="11">
    <location>
        <begin position="428"/>
        <end position="447"/>
    </location>
</feature>
<keyword evidence="6 11" id="KW-1133">Transmembrane helix</keyword>
<keyword evidence="8 11" id="KW-0472">Membrane</keyword>
<dbReference type="PANTHER" id="PTHR43298:SF2">
    <property type="entry name" value="FMN_FAD EXPORTER YEEO-RELATED"/>
    <property type="match status" value="1"/>
</dbReference>
<dbReference type="InterPro" id="IPR048279">
    <property type="entry name" value="MdtK-like"/>
</dbReference>
<protein>
    <recommendedName>
        <fullName evidence="9">Multidrug-efflux transporter</fullName>
    </recommendedName>
</protein>
<feature type="transmembrane region" description="Helical" evidence="11">
    <location>
        <begin position="334"/>
        <end position="351"/>
    </location>
</feature>